<sequence length="400" mass="45673">MSYKYLYSILLLLCPIILSVNTYEAFQFPKMMFVYIFGFFIITLFLTHKVNLWEKITLGSRPVAIYLVAFSISTVLSSHIYTSVWGYYSRFVGGLMSAIVFYGLYIVGINVFNRKRVLGILEVGALTVLPLSVYGIIQHYGYSYQRVHSTIGQPNWLAQYIVMVMPVILYSSLVKKSNFWSLVFLLCYACLWFTYSISGMLGFIVMLAFFLYFLFREKLLNIRITFLLVCMIAFSLLNPGIFGDRVKSIFQDMRKITEAAIVVHAQEGQLSDPGVIRLGIWQGTLALAFSSLKNFIFGTGPETFPYEFQKFRPAGLNFSSEWDFVVNKPHNYYLELLAEQGVVGLVFWGAVFVGVFRKVPFYLKAGLAGYLVTNIFGWPTVNTELLFWMFAAYAGAKTDE</sequence>
<feature type="domain" description="O-antigen ligase-related" evidence="6">
    <location>
        <begin position="183"/>
        <end position="348"/>
    </location>
</feature>
<dbReference type="Proteomes" id="UP000176614">
    <property type="component" value="Unassembled WGS sequence"/>
</dbReference>
<feature type="transmembrane region" description="Helical" evidence="5">
    <location>
        <begin position="117"/>
        <end position="137"/>
    </location>
</feature>
<evidence type="ECO:0000259" key="6">
    <source>
        <dbReference type="Pfam" id="PF04932"/>
    </source>
</evidence>
<dbReference type="InterPro" id="IPR051533">
    <property type="entry name" value="WaaL-like"/>
</dbReference>
<organism evidence="7 8">
    <name type="scientific">candidate division WWE3 bacterium RIFOXYA2_FULL_46_9</name>
    <dbReference type="NCBI Taxonomy" id="1802636"/>
    <lineage>
        <taxon>Bacteria</taxon>
        <taxon>Katanobacteria</taxon>
    </lineage>
</organism>
<comment type="subcellular location">
    <subcellularLocation>
        <location evidence="1">Membrane</location>
        <topology evidence="1">Multi-pass membrane protein</topology>
    </subcellularLocation>
</comment>
<dbReference type="Pfam" id="PF04932">
    <property type="entry name" value="Wzy_C"/>
    <property type="match status" value="1"/>
</dbReference>
<dbReference type="AlphaFoldDB" id="A0A1F4W0Q9"/>
<accession>A0A1F4W0Q9</accession>
<feature type="transmembrane region" description="Helical" evidence="5">
    <location>
        <begin position="157"/>
        <end position="174"/>
    </location>
</feature>
<dbReference type="PANTHER" id="PTHR37422:SF13">
    <property type="entry name" value="LIPOPOLYSACCHARIDE BIOSYNTHESIS PROTEIN PA4999-RELATED"/>
    <property type="match status" value="1"/>
</dbReference>
<evidence type="ECO:0000256" key="2">
    <source>
        <dbReference type="ARBA" id="ARBA00022692"/>
    </source>
</evidence>
<dbReference type="GO" id="GO:0016020">
    <property type="term" value="C:membrane"/>
    <property type="evidence" value="ECO:0007669"/>
    <property type="project" value="UniProtKB-SubCell"/>
</dbReference>
<comment type="caution">
    <text evidence="7">The sequence shown here is derived from an EMBL/GenBank/DDBJ whole genome shotgun (WGS) entry which is preliminary data.</text>
</comment>
<feature type="transmembrane region" description="Helical" evidence="5">
    <location>
        <begin position="336"/>
        <end position="356"/>
    </location>
</feature>
<dbReference type="InterPro" id="IPR007016">
    <property type="entry name" value="O-antigen_ligase-rel_domated"/>
</dbReference>
<feature type="transmembrane region" description="Helical" evidence="5">
    <location>
        <begin position="220"/>
        <end position="237"/>
    </location>
</feature>
<keyword evidence="4 5" id="KW-0472">Membrane</keyword>
<evidence type="ECO:0000313" key="7">
    <source>
        <dbReference type="EMBL" id="OGC62925.1"/>
    </source>
</evidence>
<feature type="transmembrane region" description="Helical" evidence="5">
    <location>
        <begin position="63"/>
        <end position="81"/>
    </location>
</feature>
<evidence type="ECO:0000256" key="4">
    <source>
        <dbReference type="ARBA" id="ARBA00023136"/>
    </source>
</evidence>
<proteinExistence type="predicted"/>
<feature type="transmembrane region" description="Helical" evidence="5">
    <location>
        <begin position="32"/>
        <end position="51"/>
    </location>
</feature>
<feature type="transmembrane region" description="Helical" evidence="5">
    <location>
        <begin position="87"/>
        <end position="105"/>
    </location>
</feature>
<gene>
    <name evidence="7" type="ORF">A2264_03535</name>
</gene>
<evidence type="ECO:0000256" key="1">
    <source>
        <dbReference type="ARBA" id="ARBA00004141"/>
    </source>
</evidence>
<evidence type="ECO:0000256" key="3">
    <source>
        <dbReference type="ARBA" id="ARBA00022989"/>
    </source>
</evidence>
<feature type="transmembrane region" description="Helical" evidence="5">
    <location>
        <begin position="181"/>
        <end position="214"/>
    </location>
</feature>
<reference evidence="7 8" key="1">
    <citation type="journal article" date="2016" name="Nat. Commun.">
        <title>Thousands of microbial genomes shed light on interconnected biogeochemical processes in an aquifer system.</title>
        <authorList>
            <person name="Anantharaman K."/>
            <person name="Brown C.T."/>
            <person name="Hug L.A."/>
            <person name="Sharon I."/>
            <person name="Castelle C.J."/>
            <person name="Probst A.J."/>
            <person name="Thomas B.C."/>
            <person name="Singh A."/>
            <person name="Wilkins M.J."/>
            <person name="Karaoz U."/>
            <person name="Brodie E.L."/>
            <person name="Williams K.H."/>
            <person name="Hubbard S.S."/>
            <person name="Banfield J.F."/>
        </authorList>
    </citation>
    <scope>NUCLEOTIDE SEQUENCE [LARGE SCALE GENOMIC DNA]</scope>
</reference>
<evidence type="ECO:0000256" key="5">
    <source>
        <dbReference type="SAM" id="Phobius"/>
    </source>
</evidence>
<dbReference type="EMBL" id="MEVT01000011">
    <property type="protein sequence ID" value="OGC62925.1"/>
    <property type="molecule type" value="Genomic_DNA"/>
</dbReference>
<protein>
    <recommendedName>
        <fullName evidence="6">O-antigen ligase-related domain-containing protein</fullName>
    </recommendedName>
</protein>
<evidence type="ECO:0000313" key="8">
    <source>
        <dbReference type="Proteomes" id="UP000176614"/>
    </source>
</evidence>
<keyword evidence="2 5" id="KW-0812">Transmembrane</keyword>
<name>A0A1F4W0Q9_UNCKA</name>
<feature type="transmembrane region" description="Helical" evidence="5">
    <location>
        <begin position="376"/>
        <end position="396"/>
    </location>
</feature>
<dbReference type="PANTHER" id="PTHR37422">
    <property type="entry name" value="TEICHURONIC ACID BIOSYNTHESIS PROTEIN TUAE"/>
    <property type="match status" value="1"/>
</dbReference>
<keyword evidence="3 5" id="KW-1133">Transmembrane helix</keyword>